<dbReference type="InterPro" id="IPR050600">
    <property type="entry name" value="SETD3_SETD6_MTase"/>
</dbReference>
<dbReference type="CDD" id="cd19176">
    <property type="entry name" value="SET_SETD3"/>
    <property type="match status" value="1"/>
</dbReference>
<reference evidence="10" key="1">
    <citation type="submission" date="2016-05" db="UniProtKB">
        <authorList>
            <consortium name="WormBaseParasite"/>
        </authorList>
    </citation>
    <scope>IDENTIFICATION</scope>
</reference>
<dbReference type="WBParaSite" id="ALUE_0000589501-mRNA-1">
    <property type="protein sequence ID" value="ALUE_0000589501-mRNA-1"/>
    <property type="gene ID" value="ALUE_0000589501"/>
</dbReference>
<dbReference type="GO" id="GO:0016279">
    <property type="term" value="F:protein-lysine N-methyltransferase activity"/>
    <property type="evidence" value="ECO:0007669"/>
    <property type="project" value="TreeGrafter"/>
</dbReference>
<accession>A0A0M3HTD8</accession>
<dbReference type="Pfam" id="PF09273">
    <property type="entry name" value="Rubis-subs-bind"/>
    <property type="match status" value="1"/>
</dbReference>
<dbReference type="InterPro" id="IPR025785">
    <property type="entry name" value="SETD3"/>
</dbReference>
<evidence type="ECO:0000256" key="2">
    <source>
        <dbReference type="ARBA" id="ARBA00022490"/>
    </source>
</evidence>
<dbReference type="PROSITE" id="PS51565">
    <property type="entry name" value="SAM_MT85_SETD3"/>
    <property type="match status" value="1"/>
</dbReference>
<dbReference type="GO" id="GO:0018064">
    <property type="term" value="F:protein-L-histidine N-tele-methyltransferase activity"/>
    <property type="evidence" value="ECO:0007669"/>
    <property type="project" value="UniProtKB-EC"/>
</dbReference>
<name>A0A0M3HTD8_ASCLU</name>
<keyword evidence="2" id="KW-0963">Cytoplasm</keyword>
<dbReference type="InterPro" id="IPR001214">
    <property type="entry name" value="SET_dom"/>
</dbReference>
<organism evidence="9 10">
    <name type="scientific">Ascaris lumbricoides</name>
    <name type="common">Giant roundworm</name>
    <dbReference type="NCBI Taxonomy" id="6252"/>
    <lineage>
        <taxon>Eukaryota</taxon>
        <taxon>Metazoa</taxon>
        <taxon>Ecdysozoa</taxon>
        <taxon>Nematoda</taxon>
        <taxon>Chromadorea</taxon>
        <taxon>Rhabditida</taxon>
        <taxon>Spirurina</taxon>
        <taxon>Ascaridomorpha</taxon>
        <taxon>Ascaridoidea</taxon>
        <taxon>Ascarididae</taxon>
        <taxon>Ascaris</taxon>
    </lineage>
</organism>
<evidence type="ECO:0000256" key="1">
    <source>
        <dbReference type="ARBA" id="ARBA00004496"/>
    </source>
</evidence>
<dbReference type="PANTHER" id="PTHR13271">
    <property type="entry name" value="UNCHARACTERIZED PUTATIVE METHYLTRANSFERASE"/>
    <property type="match status" value="1"/>
</dbReference>
<dbReference type="GO" id="GO:0032259">
    <property type="term" value="P:methylation"/>
    <property type="evidence" value="ECO:0007669"/>
    <property type="project" value="UniProtKB-KW"/>
</dbReference>
<keyword evidence="4 7" id="KW-0808">Transferase</keyword>
<evidence type="ECO:0000256" key="4">
    <source>
        <dbReference type="ARBA" id="ARBA00022679"/>
    </source>
</evidence>
<dbReference type="InterPro" id="IPR044428">
    <property type="entry name" value="SETD3_SET"/>
</dbReference>
<evidence type="ECO:0000313" key="9">
    <source>
        <dbReference type="Proteomes" id="UP000036681"/>
    </source>
</evidence>
<proteinExistence type="inferred from homology"/>
<dbReference type="InterPro" id="IPR015353">
    <property type="entry name" value="Rubisco_LSMT_subst-bd"/>
</dbReference>
<dbReference type="SUPFAM" id="SSF81822">
    <property type="entry name" value="RuBisCo LSMT C-terminal, substrate-binding domain"/>
    <property type="match status" value="1"/>
</dbReference>
<dbReference type="GO" id="GO:0005737">
    <property type="term" value="C:cytoplasm"/>
    <property type="evidence" value="ECO:0007669"/>
    <property type="project" value="UniProtKB-SubCell"/>
</dbReference>
<dbReference type="InterPro" id="IPR036464">
    <property type="entry name" value="Rubisco_LSMT_subst-bd_sf"/>
</dbReference>
<feature type="domain" description="SET" evidence="8">
    <location>
        <begin position="95"/>
        <end position="343"/>
    </location>
</feature>
<dbReference type="Gene3D" id="3.90.1410.10">
    <property type="entry name" value="set domain protein methyltransferase, domain 1"/>
    <property type="match status" value="2"/>
</dbReference>
<evidence type="ECO:0000256" key="6">
    <source>
        <dbReference type="ARBA" id="ARBA00023203"/>
    </source>
</evidence>
<evidence type="ECO:0000259" key="8">
    <source>
        <dbReference type="PROSITE" id="PS50280"/>
    </source>
</evidence>
<dbReference type="PANTHER" id="PTHR13271:SF47">
    <property type="entry name" value="ACTIN-HISTIDINE N-METHYLTRANSFERASE"/>
    <property type="match status" value="1"/>
</dbReference>
<dbReference type="GO" id="GO:0003779">
    <property type="term" value="F:actin binding"/>
    <property type="evidence" value="ECO:0007669"/>
    <property type="project" value="UniProtKB-KW"/>
</dbReference>
<sequence>MGSGSEADSQTKLALRRELLQRCNALWEQVLCSLPSPNTVDLWSEHVRVRLELEQIASLQRQLAPTDVEQHLVHSRSEAVQRFLEWADRMGIEREGITVRCSDGAMGFGLEATHSFKQDAELLRVPRKAMLSWDQARKSAMLKKCFEQDMIVKTMDNVALALMVCCQKLSPDSSWLPYLDALPQTFSTPLYFSALELRKLSPSPAYEESLIMYRNVARQFVYFLAAVQRSERSRSAKKDKNHAAVGMEPLFLNAPFTVSNFTFDLYRWAVACVTTRINFIPSQYAKDSNGQPVAVPCLIPLLDMANHEFDHPLTVHFSTEGDYASIKATKDYKAGDEVTIFYGIRTNRQFFLHNGFVPDGENKNDTYKLKIGFPRGDKQVRARLKLMHDAGFNAESRVFVFEVNASERPVPLSLLDFARVFLVENPDSVSLDEVPCLIPLLDMANHEFDHPLTVHFSTEGDYASIKATKDYKAGDEVTIFYGIRTNRQFFLHNGFVPDGENKNDTYKLKIGFPRGDKQVRARLKLMHDAGFNAESRVFVFEVNASERPVPLSLLDFARVFLVENPDSVSLDEVRCLHELECKAWHFLKDRFSLLQRAYGTHEEEHDVPDELDRMILKLKRSELRILHNAEQYCAQQTLVPS</sequence>
<evidence type="ECO:0000256" key="7">
    <source>
        <dbReference type="PROSITE-ProRule" id="PRU00898"/>
    </source>
</evidence>
<dbReference type="InterPro" id="IPR046341">
    <property type="entry name" value="SET_dom_sf"/>
</dbReference>
<keyword evidence="5 7" id="KW-0949">S-adenosyl-L-methionine</keyword>
<dbReference type="PROSITE" id="PS50280">
    <property type="entry name" value="SET"/>
    <property type="match status" value="2"/>
</dbReference>
<comment type="catalytic activity">
    <reaction evidence="7">
        <text>L-histidyl-[protein] + S-adenosyl-L-methionine = N(tele)-methyl-L-histidyl-[protein] + S-adenosyl-L-homocysteine + H(+)</text>
        <dbReference type="Rhea" id="RHEA:19369"/>
        <dbReference type="Rhea" id="RHEA-COMP:9745"/>
        <dbReference type="Rhea" id="RHEA-COMP:11600"/>
        <dbReference type="ChEBI" id="CHEBI:15378"/>
        <dbReference type="ChEBI" id="CHEBI:16367"/>
        <dbReference type="ChEBI" id="CHEBI:29979"/>
        <dbReference type="ChEBI" id="CHEBI:57856"/>
        <dbReference type="ChEBI" id="CHEBI:59789"/>
        <dbReference type="EC" id="2.1.1.85"/>
    </reaction>
</comment>
<dbReference type="Proteomes" id="UP000036681">
    <property type="component" value="Unplaced"/>
</dbReference>
<dbReference type="AlphaFoldDB" id="A0A0M3HTD8"/>
<keyword evidence="3 7" id="KW-0489">Methyltransferase</keyword>
<dbReference type="Gene3D" id="3.90.1420.10">
    <property type="entry name" value="Rubisco LSMT, substrate-binding domain"/>
    <property type="match status" value="1"/>
</dbReference>
<comment type="similarity">
    <text evidence="7">Belongs to the class V-like SAM-binding methyltransferase superfamily. SETD3 actin-histidine methyltransferase family.</text>
</comment>
<dbReference type="EC" id="2.1.1.85" evidence="7"/>
<comment type="subcellular location">
    <subcellularLocation>
        <location evidence="1">Cytoplasm</location>
    </subcellularLocation>
</comment>
<evidence type="ECO:0000256" key="3">
    <source>
        <dbReference type="ARBA" id="ARBA00022603"/>
    </source>
</evidence>
<evidence type="ECO:0000313" key="10">
    <source>
        <dbReference type="WBParaSite" id="ALUE_0000589501-mRNA-1"/>
    </source>
</evidence>
<keyword evidence="9" id="KW-1185">Reference proteome</keyword>
<protein>
    <recommendedName>
        <fullName evidence="7">protein-histidine N-methyltransferase</fullName>
        <ecNumber evidence="7">2.1.1.85</ecNumber>
    </recommendedName>
</protein>
<keyword evidence="6" id="KW-0009">Actin-binding</keyword>
<evidence type="ECO:0000256" key="5">
    <source>
        <dbReference type="ARBA" id="ARBA00022691"/>
    </source>
</evidence>
<feature type="domain" description="SET" evidence="8">
    <location>
        <begin position="362"/>
        <end position="482"/>
    </location>
</feature>
<dbReference type="Pfam" id="PF00856">
    <property type="entry name" value="SET"/>
    <property type="match status" value="1"/>
</dbReference>
<dbReference type="SUPFAM" id="SSF82199">
    <property type="entry name" value="SET domain"/>
    <property type="match status" value="2"/>
</dbReference>